<feature type="non-terminal residue" evidence="2">
    <location>
        <position position="52"/>
    </location>
</feature>
<feature type="region of interest" description="Disordered" evidence="1">
    <location>
        <begin position="1"/>
        <end position="29"/>
    </location>
</feature>
<proteinExistence type="predicted"/>
<comment type="caution">
    <text evidence="2">The sequence shown here is derived from an EMBL/GenBank/DDBJ whole genome shotgun (WGS) entry which is preliminary data.</text>
</comment>
<evidence type="ECO:0000256" key="1">
    <source>
        <dbReference type="SAM" id="MobiDB-lite"/>
    </source>
</evidence>
<reference evidence="2 3" key="1">
    <citation type="journal article" date="2021" name="Nat. Plants">
        <title>The Taxus genome provides insights into paclitaxel biosynthesis.</title>
        <authorList>
            <person name="Xiong X."/>
            <person name="Gou J."/>
            <person name="Liao Q."/>
            <person name="Li Y."/>
            <person name="Zhou Q."/>
            <person name="Bi G."/>
            <person name="Li C."/>
            <person name="Du R."/>
            <person name="Wang X."/>
            <person name="Sun T."/>
            <person name="Guo L."/>
            <person name="Liang H."/>
            <person name="Lu P."/>
            <person name="Wu Y."/>
            <person name="Zhang Z."/>
            <person name="Ro D.K."/>
            <person name="Shang Y."/>
            <person name="Huang S."/>
            <person name="Yan J."/>
        </authorList>
    </citation>
    <scope>NUCLEOTIDE SEQUENCE [LARGE SCALE GENOMIC DNA]</scope>
    <source>
        <strain evidence="2">Ta-2019</strain>
    </source>
</reference>
<organism evidence="2 3">
    <name type="scientific">Taxus chinensis</name>
    <name type="common">Chinese yew</name>
    <name type="synonym">Taxus wallichiana var. chinensis</name>
    <dbReference type="NCBI Taxonomy" id="29808"/>
    <lineage>
        <taxon>Eukaryota</taxon>
        <taxon>Viridiplantae</taxon>
        <taxon>Streptophyta</taxon>
        <taxon>Embryophyta</taxon>
        <taxon>Tracheophyta</taxon>
        <taxon>Spermatophyta</taxon>
        <taxon>Pinopsida</taxon>
        <taxon>Pinidae</taxon>
        <taxon>Conifers II</taxon>
        <taxon>Cupressales</taxon>
        <taxon>Taxaceae</taxon>
        <taxon>Taxus</taxon>
    </lineage>
</organism>
<sequence length="52" mass="5474">TSSLSRAAVTGPPPCSGWRSRDCHPEQGGSYRTTALFKAAVTRLPPRQGGGF</sequence>
<protein>
    <submittedName>
        <fullName evidence="2">Uncharacterized protein</fullName>
    </submittedName>
</protein>
<feature type="non-terminal residue" evidence="2">
    <location>
        <position position="1"/>
    </location>
</feature>
<name>A0AA38FRM5_TAXCH</name>
<evidence type="ECO:0000313" key="3">
    <source>
        <dbReference type="Proteomes" id="UP000824469"/>
    </source>
</evidence>
<dbReference type="EMBL" id="JAHRHJ020000007">
    <property type="protein sequence ID" value="KAH9309377.1"/>
    <property type="molecule type" value="Genomic_DNA"/>
</dbReference>
<keyword evidence="3" id="KW-1185">Reference proteome</keyword>
<evidence type="ECO:0000313" key="2">
    <source>
        <dbReference type="EMBL" id="KAH9309377.1"/>
    </source>
</evidence>
<dbReference type="Proteomes" id="UP000824469">
    <property type="component" value="Unassembled WGS sequence"/>
</dbReference>
<gene>
    <name evidence="2" type="ORF">KI387_037288</name>
</gene>
<accession>A0AA38FRM5</accession>
<dbReference type="AlphaFoldDB" id="A0AA38FRM5"/>